<feature type="transmembrane region" description="Helical" evidence="5">
    <location>
        <begin position="121"/>
        <end position="138"/>
    </location>
</feature>
<feature type="transmembrane region" description="Helical" evidence="5">
    <location>
        <begin position="273"/>
        <end position="292"/>
    </location>
</feature>
<accession>A0A5E6MAZ7</accession>
<evidence type="ECO:0000256" key="5">
    <source>
        <dbReference type="SAM" id="Phobius"/>
    </source>
</evidence>
<dbReference type="Pfam" id="PF13520">
    <property type="entry name" value="AA_permease_2"/>
    <property type="match status" value="1"/>
</dbReference>
<dbReference type="EMBL" id="CABFVA020000065">
    <property type="protein sequence ID" value="VVM06369.1"/>
    <property type="molecule type" value="Genomic_DNA"/>
</dbReference>
<dbReference type="OrthoDB" id="3181223at2"/>
<feature type="transmembrane region" description="Helical" evidence="5">
    <location>
        <begin position="150"/>
        <end position="167"/>
    </location>
</feature>
<feature type="transmembrane region" description="Helical" evidence="5">
    <location>
        <begin position="322"/>
        <end position="339"/>
    </location>
</feature>
<keyword evidence="2 5" id="KW-0812">Transmembrane</keyword>
<feature type="transmembrane region" description="Helical" evidence="5">
    <location>
        <begin position="187"/>
        <end position="210"/>
    </location>
</feature>
<dbReference type="AlphaFoldDB" id="A0A5E6MAZ7"/>
<dbReference type="Proteomes" id="UP000334923">
    <property type="component" value="Unassembled WGS sequence"/>
</dbReference>
<sequence>MGRIPLLTTVFLVVGNMVGTGVFTSLGFQLEKLSTGFSIAFLWLLGGIASLCGALSYGELSAAIPRSGGEYSLLRRIYHPVVGFLAAFLSSTVGFGAPIALASMAFGAYASAAFPGSSPSGLAWAIATLLTLLQLGRVDLRARFQEAATGLKVLLILLLSASSFLLTQGQPISFAPTGPALHEMTGASFAASLVYVMYSYSGWNASVYIAEEVRNPQRTVPLSLAIGSTIVIVLYVALNVAFLHAAPITQMRGIIEVGMIAGRHIFGESGGRIVAGAISLGLLSSIAAMTWMGPRVAMAVGEDYPALRWFAHRNREGVPSRALLFQYGVVVLLLATGTFSQILTYIQFTLTLSWFATVLGVFVLRWREPLLPRPYRAWGYPWTSLFFLAVCLWMLWDLFWAMPKESLAGLGTLLLGLPIYALVRRSAPPNSPTSP</sequence>
<keyword evidence="3 5" id="KW-1133">Transmembrane helix</keyword>
<feature type="transmembrane region" description="Helical" evidence="5">
    <location>
        <begin position="222"/>
        <end position="242"/>
    </location>
</feature>
<name>A0A5E6MAZ7_9BACT</name>
<feature type="transmembrane region" description="Helical" evidence="5">
    <location>
        <begin position="406"/>
        <end position="423"/>
    </location>
</feature>
<evidence type="ECO:0000313" key="6">
    <source>
        <dbReference type="EMBL" id="VVM06369.1"/>
    </source>
</evidence>
<feature type="transmembrane region" description="Helical" evidence="5">
    <location>
        <begin position="81"/>
        <end position="109"/>
    </location>
</feature>
<evidence type="ECO:0000256" key="3">
    <source>
        <dbReference type="ARBA" id="ARBA00022989"/>
    </source>
</evidence>
<keyword evidence="7" id="KW-1185">Reference proteome</keyword>
<proteinExistence type="predicted"/>
<dbReference type="InterPro" id="IPR002293">
    <property type="entry name" value="AA/rel_permease1"/>
</dbReference>
<evidence type="ECO:0000256" key="2">
    <source>
        <dbReference type="ARBA" id="ARBA00022692"/>
    </source>
</evidence>
<evidence type="ECO:0000256" key="1">
    <source>
        <dbReference type="ARBA" id="ARBA00004141"/>
    </source>
</evidence>
<dbReference type="PANTHER" id="PTHR11785">
    <property type="entry name" value="AMINO ACID TRANSPORTER"/>
    <property type="match status" value="1"/>
</dbReference>
<feature type="transmembrane region" description="Helical" evidence="5">
    <location>
        <begin position="378"/>
        <end position="400"/>
    </location>
</feature>
<dbReference type="GO" id="GO:0015179">
    <property type="term" value="F:L-amino acid transmembrane transporter activity"/>
    <property type="evidence" value="ECO:0007669"/>
    <property type="project" value="TreeGrafter"/>
</dbReference>
<feature type="transmembrane region" description="Helical" evidence="5">
    <location>
        <begin position="345"/>
        <end position="366"/>
    </location>
</feature>
<evidence type="ECO:0000256" key="4">
    <source>
        <dbReference type="ARBA" id="ARBA00023136"/>
    </source>
</evidence>
<dbReference type="PANTHER" id="PTHR11785:SF512">
    <property type="entry name" value="SOBREMESA, ISOFORM B"/>
    <property type="match status" value="1"/>
</dbReference>
<organism evidence="6 7">
    <name type="scientific">Methylacidimicrobium tartarophylax</name>
    <dbReference type="NCBI Taxonomy" id="1041768"/>
    <lineage>
        <taxon>Bacteria</taxon>
        <taxon>Pseudomonadati</taxon>
        <taxon>Verrucomicrobiota</taxon>
        <taxon>Methylacidimicrobium</taxon>
    </lineage>
</organism>
<dbReference type="PIRSF" id="PIRSF006060">
    <property type="entry name" value="AA_transporter"/>
    <property type="match status" value="1"/>
</dbReference>
<feature type="transmembrane region" description="Helical" evidence="5">
    <location>
        <begin position="37"/>
        <end position="60"/>
    </location>
</feature>
<protein>
    <submittedName>
        <fullName evidence="6">Serine/threonine exchanger SteT</fullName>
    </submittedName>
</protein>
<reference evidence="6 7" key="1">
    <citation type="submission" date="2019-09" db="EMBL/GenBank/DDBJ databases">
        <authorList>
            <person name="Cremers G."/>
        </authorList>
    </citation>
    <scope>NUCLEOTIDE SEQUENCE [LARGE SCALE GENOMIC DNA]</scope>
    <source>
        <strain evidence="6">4A</strain>
    </source>
</reference>
<evidence type="ECO:0000313" key="7">
    <source>
        <dbReference type="Proteomes" id="UP000334923"/>
    </source>
</evidence>
<dbReference type="RefSeq" id="WP_142660012.1">
    <property type="nucleotide sequence ID" value="NZ_CABFVA020000065.1"/>
</dbReference>
<dbReference type="Gene3D" id="1.20.1740.10">
    <property type="entry name" value="Amino acid/polyamine transporter I"/>
    <property type="match status" value="1"/>
</dbReference>
<comment type="subcellular location">
    <subcellularLocation>
        <location evidence="1">Membrane</location>
        <topology evidence="1">Multi-pass membrane protein</topology>
    </subcellularLocation>
</comment>
<dbReference type="InterPro" id="IPR050598">
    <property type="entry name" value="AminoAcid_Transporter"/>
</dbReference>
<dbReference type="GO" id="GO:0016020">
    <property type="term" value="C:membrane"/>
    <property type="evidence" value="ECO:0007669"/>
    <property type="project" value="UniProtKB-SubCell"/>
</dbReference>
<gene>
    <name evidence="6" type="primary">steT</name>
    <name evidence="6" type="ORF">MAMT_01157</name>
</gene>
<keyword evidence="4 5" id="KW-0472">Membrane</keyword>